<reference evidence="1 2" key="1">
    <citation type="submission" date="2017-07" db="EMBL/GenBank/DDBJ databases">
        <authorList>
            <person name="Talla V."/>
            <person name="Backstrom N."/>
        </authorList>
    </citation>
    <scope>NUCLEOTIDE SEQUENCE [LARGE SCALE GENOMIC DNA]</scope>
</reference>
<sequence>MHNIPPACLHCRKIHQWVAPLHRMPARLWVPQRHLFLP</sequence>
<keyword evidence="2" id="KW-1185">Reference proteome</keyword>
<gene>
    <name evidence="1" type="ORF">LSINAPIS_LOCUS10428</name>
</gene>
<dbReference type="EMBL" id="FZQP02004222">
    <property type="protein sequence ID" value="VVC99572.1"/>
    <property type="molecule type" value="Genomic_DNA"/>
</dbReference>
<evidence type="ECO:0000313" key="1">
    <source>
        <dbReference type="EMBL" id="VVC99572.1"/>
    </source>
</evidence>
<protein>
    <submittedName>
        <fullName evidence="1">Uncharacterized protein</fullName>
    </submittedName>
</protein>
<accession>A0A5E4QPJ3</accession>
<evidence type="ECO:0000313" key="2">
    <source>
        <dbReference type="Proteomes" id="UP000324832"/>
    </source>
</evidence>
<dbReference type="AlphaFoldDB" id="A0A5E4QPJ3"/>
<name>A0A5E4QPJ3_9NEOP</name>
<proteinExistence type="predicted"/>
<dbReference type="Proteomes" id="UP000324832">
    <property type="component" value="Unassembled WGS sequence"/>
</dbReference>
<organism evidence="1 2">
    <name type="scientific">Leptidea sinapis</name>
    <dbReference type="NCBI Taxonomy" id="189913"/>
    <lineage>
        <taxon>Eukaryota</taxon>
        <taxon>Metazoa</taxon>
        <taxon>Ecdysozoa</taxon>
        <taxon>Arthropoda</taxon>
        <taxon>Hexapoda</taxon>
        <taxon>Insecta</taxon>
        <taxon>Pterygota</taxon>
        <taxon>Neoptera</taxon>
        <taxon>Endopterygota</taxon>
        <taxon>Lepidoptera</taxon>
        <taxon>Glossata</taxon>
        <taxon>Ditrysia</taxon>
        <taxon>Papilionoidea</taxon>
        <taxon>Pieridae</taxon>
        <taxon>Dismorphiinae</taxon>
        <taxon>Leptidea</taxon>
    </lineage>
</organism>